<protein>
    <submittedName>
        <fullName evidence="2">Uncharacterized protein</fullName>
    </submittedName>
</protein>
<reference evidence="2" key="2">
    <citation type="submission" date="2018-05" db="EMBL/GenBank/DDBJ databases">
        <title>OpunRS2 (Oryza punctata Reference Sequence Version 2).</title>
        <authorList>
            <person name="Zhang J."/>
            <person name="Kudrna D."/>
            <person name="Lee S."/>
            <person name="Talag J."/>
            <person name="Welchert J."/>
            <person name="Wing R.A."/>
        </authorList>
    </citation>
    <scope>NUCLEOTIDE SEQUENCE [LARGE SCALE GENOMIC DNA]</scope>
</reference>
<dbReference type="HOGENOM" id="CLU_1752678_0_0_1"/>
<accession>A0A0E0MAI3</accession>
<feature type="compositionally biased region" description="Low complexity" evidence="1">
    <location>
        <begin position="78"/>
        <end position="90"/>
    </location>
</feature>
<organism evidence="2">
    <name type="scientific">Oryza punctata</name>
    <name type="common">Red rice</name>
    <dbReference type="NCBI Taxonomy" id="4537"/>
    <lineage>
        <taxon>Eukaryota</taxon>
        <taxon>Viridiplantae</taxon>
        <taxon>Streptophyta</taxon>
        <taxon>Embryophyta</taxon>
        <taxon>Tracheophyta</taxon>
        <taxon>Spermatophyta</taxon>
        <taxon>Magnoliopsida</taxon>
        <taxon>Liliopsida</taxon>
        <taxon>Poales</taxon>
        <taxon>Poaceae</taxon>
        <taxon>BOP clade</taxon>
        <taxon>Oryzoideae</taxon>
        <taxon>Oryzeae</taxon>
        <taxon>Oryzinae</taxon>
        <taxon>Oryza</taxon>
    </lineage>
</organism>
<dbReference type="EnsemblPlants" id="OPUNC10G16320.1">
    <property type="protein sequence ID" value="OPUNC10G16320.1"/>
    <property type="gene ID" value="OPUNC10G16320"/>
</dbReference>
<evidence type="ECO:0000313" key="3">
    <source>
        <dbReference type="Proteomes" id="UP000026962"/>
    </source>
</evidence>
<dbReference type="Proteomes" id="UP000026962">
    <property type="component" value="Chromosome 10"/>
</dbReference>
<evidence type="ECO:0000256" key="1">
    <source>
        <dbReference type="SAM" id="MobiDB-lite"/>
    </source>
</evidence>
<dbReference type="AlphaFoldDB" id="A0A0E0MAI3"/>
<sequence>MGGGRAADSALPNCCNKGRERARRWLGRHGALDLSSPVSAAATDTSGGREHRRRIRWAAHPPAAVATPSGGRRRRGAKTAVPAGAAASLPPSAPAQGERAPLAAPTGARRRGQTVSAQGDSAWVTLVRVAEQGTPPLLCSSAQVHSSAA</sequence>
<keyword evidence="3" id="KW-1185">Reference proteome</keyword>
<feature type="region of interest" description="Disordered" evidence="1">
    <location>
        <begin position="28"/>
        <end position="121"/>
    </location>
</feature>
<proteinExistence type="predicted"/>
<reference evidence="2" key="1">
    <citation type="submission" date="2015-04" db="UniProtKB">
        <authorList>
            <consortium name="EnsemblPlants"/>
        </authorList>
    </citation>
    <scope>IDENTIFICATION</scope>
</reference>
<name>A0A0E0MAI3_ORYPU</name>
<feature type="compositionally biased region" description="Polar residues" evidence="1">
    <location>
        <begin position="36"/>
        <end position="46"/>
    </location>
</feature>
<evidence type="ECO:0000313" key="2">
    <source>
        <dbReference type="EnsemblPlants" id="OPUNC10G16320.1"/>
    </source>
</evidence>
<dbReference type="Gramene" id="OPUNC10G16320.1">
    <property type="protein sequence ID" value="OPUNC10G16320.1"/>
    <property type="gene ID" value="OPUNC10G16320"/>
</dbReference>